<reference evidence="1" key="1">
    <citation type="submission" date="2020-04" db="EMBL/GenBank/DDBJ databases">
        <title>Draft genome resource of the tomato pathogen Pseudocercospora fuligena.</title>
        <authorList>
            <person name="Zaccaron A."/>
        </authorList>
    </citation>
    <scope>NUCLEOTIDE SEQUENCE</scope>
    <source>
        <strain evidence="1">PF001</strain>
    </source>
</reference>
<comment type="caution">
    <text evidence="1">The sequence shown here is derived from an EMBL/GenBank/DDBJ whole genome shotgun (WGS) entry which is preliminary data.</text>
</comment>
<proteinExistence type="predicted"/>
<protein>
    <submittedName>
        <fullName evidence="1">Uncharacterized protein</fullName>
    </submittedName>
</protein>
<sequence length="109" mass="12065">MGYTHYWKIPSTDEWLKTWPQLVSDAKLIVKSCKIKLAGPDDEGEGHPQINETRTAFNGGNGNGHQPFILKSKATKFSCCKTAHKPYDLVVAAILLRASQLAGDAIRIR</sequence>
<organism evidence="1 2">
    <name type="scientific">Pseudocercospora fuligena</name>
    <dbReference type="NCBI Taxonomy" id="685502"/>
    <lineage>
        <taxon>Eukaryota</taxon>
        <taxon>Fungi</taxon>
        <taxon>Dikarya</taxon>
        <taxon>Ascomycota</taxon>
        <taxon>Pezizomycotina</taxon>
        <taxon>Dothideomycetes</taxon>
        <taxon>Dothideomycetidae</taxon>
        <taxon>Mycosphaerellales</taxon>
        <taxon>Mycosphaerellaceae</taxon>
        <taxon>Pseudocercospora</taxon>
    </lineage>
</organism>
<name>A0A8H6VNI6_9PEZI</name>
<dbReference type="EMBL" id="JABCIY010000091">
    <property type="protein sequence ID" value="KAF7193190.1"/>
    <property type="molecule type" value="Genomic_DNA"/>
</dbReference>
<evidence type="ECO:0000313" key="2">
    <source>
        <dbReference type="Proteomes" id="UP000660729"/>
    </source>
</evidence>
<dbReference type="Proteomes" id="UP000660729">
    <property type="component" value="Unassembled WGS sequence"/>
</dbReference>
<evidence type="ECO:0000313" key="1">
    <source>
        <dbReference type="EMBL" id="KAF7193190.1"/>
    </source>
</evidence>
<keyword evidence="2" id="KW-1185">Reference proteome</keyword>
<dbReference type="OrthoDB" id="2958217at2759"/>
<accession>A0A8H6VNI6</accession>
<dbReference type="AlphaFoldDB" id="A0A8H6VNI6"/>
<gene>
    <name evidence="1" type="ORF">HII31_05416</name>
</gene>